<evidence type="ECO:0000313" key="3">
    <source>
        <dbReference type="Proteomes" id="UP001396334"/>
    </source>
</evidence>
<reference evidence="2 3" key="1">
    <citation type="journal article" date="2024" name="G3 (Bethesda)">
        <title>Genome assembly of Hibiscus sabdariffa L. provides insights into metabolisms of medicinal natural products.</title>
        <authorList>
            <person name="Kim T."/>
        </authorList>
    </citation>
    <scope>NUCLEOTIDE SEQUENCE [LARGE SCALE GENOMIC DNA]</scope>
    <source>
        <strain evidence="2">TK-2024</strain>
        <tissue evidence="2">Old leaves</tissue>
    </source>
</reference>
<protein>
    <submittedName>
        <fullName evidence="2">Uncharacterized protein</fullName>
    </submittedName>
</protein>
<gene>
    <name evidence="2" type="ORF">V6N11_067538</name>
</gene>
<feature type="region of interest" description="Disordered" evidence="1">
    <location>
        <begin position="100"/>
        <end position="119"/>
    </location>
</feature>
<organism evidence="2 3">
    <name type="scientific">Hibiscus sabdariffa</name>
    <name type="common">roselle</name>
    <dbReference type="NCBI Taxonomy" id="183260"/>
    <lineage>
        <taxon>Eukaryota</taxon>
        <taxon>Viridiplantae</taxon>
        <taxon>Streptophyta</taxon>
        <taxon>Embryophyta</taxon>
        <taxon>Tracheophyta</taxon>
        <taxon>Spermatophyta</taxon>
        <taxon>Magnoliopsida</taxon>
        <taxon>eudicotyledons</taxon>
        <taxon>Gunneridae</taxon>
        <taxon>Pentapetalae</taxon>
        <taxon>rosids</taxon>
        <taxon>malvids</taxon>
        <taxon>Malvales</taxon>
        <taxon>Malvaceae</taxon>
        <taxon>Malvoideae</taxon>
        <taxon>Hibiscus</taxon>
    </lineage>
</organism>
<proteinExistence type="predicted"/>
<accession>A0ABR2SR63</accession>
<keyword evidence="3" id="KW-1185">Reference proteome</keyword>
<comment type="caution">
    <text evidence="2">The sequence shown here is derived from an EMBL/GenBank/DDBJ whole genome shotgun (WGS) entry which is preliminary data.</text>
</comment>
<evidence type="ECO:0000256" key="1">
    <source>
        <dbReference type="SAM" id="MobiDB-lite"/>
    </source>
</evidence>
<evidence type="ECO:0000313" key="2">
    <source>
        <dbReference type="EMBL" id="KAK9027715.1"/>
    </source>
</evidence>
<dbReference type="Proteomes" id="UP001396334">
    <property type="component" value="Unassembled WGS sequence"/>
</dbReference>
<sequence length="119" mass="13448">MRHFEQEKDVDGAEGFVEILKKAVDHVGEDVFELLVRTYAVAGMKSPMMRRRLKMEKVEVSDATKQLLEPIHENITGCIDLVSLGGRKLGEARIVTCPRSRRRSETTSQPLPIATRLKT</sequence>
<name>A0ABR2SR63_9ROSI</name>
<dbReference type="EMBL" id="JBBPBN010000012">
    <property type="protein sequence ID" value="KAK9027715.1"/>
    <property type="molecule type" value="Genomic_DNA"/>
</dbReference>